<dbReference type="OrthoDB" id="375785at2157"/>
<protein>
    <submittedName>
        <fullName evidence="2">Uncharacterized protein</fullName>
    </submittedName>
</protein>
<dbReference type="RefSeq" id="WP_006077387.1">
    <property type="nucleotide sequence ID" value="NZ_AOMD01000018.1"/>
</dbReference>
<keyword evidence="3" id="KW-1185">Reference proteome</keyword>
<evidence type="ECO:0000313" key="2">
    <source>
        <dbReference type="EMBL" id="EMA45482.1"/>
    </source>
</evidence>
<dbReference type="PATRIC" id="fig|1227455.4.peg.1572"/>
<feature type="region of interest" description="Disordered" evidence="1">
    <location>
        <begin position="48"/>
        <end position="85"/>
    </location>
</feature>
<dbReference type="AlphaFoldDB" id="M0MIE8"/>
<accession>M0MIE8</accession>
<organism evidence="2 3">
    <name type="scientific">Halococcus saccharolyticus DSM 5350</name>
    <dbReference type="NCBI Taxonomy" id="1227455"/>
    <lineage>
        <taxon>Archaea</taxon>
        <taxon>Methanobacteriati</taxon>
        <taxon>Methanobacteriota</taxon>
        <taxon>Stenosarchaea group</taxon>
        <taxon>Halobacteria</taxon>
        <taxon>Halobacteriales</taxon>
        <taxon>Halococcaceae</taxon>
        <taxon>Halococcus</taxon>
    </lineage>
</organism>
<name>M0MIE8_9EURY</name>
<reference evidence="2 3" key="1">
    <citation type="journal article" date="2014" name="PLoS Genet.">
        <title>Phylogenetically driven sequencing of extremely halophilic archaea reveals strategies for static and dynamic osmo-response.</title>
        <authorList>
            <person name="Becker E.A."/>
            <person name="Seitzer P.M."/>
            <person name="Tritt A."/>
            <person name="Larsen D."/>
            <person name="Krusor M."/>
            <person name="Yao A.I."/>
            <person name="Wu D."/>
            <person name="Madern D."/>
            <person name="Eisen J.A."/>
            <person name="Darling A.E."/>
            <person name="Facciotti M.T."/>
        </authorList>
    </citation>
    <scope>NUCLEOTIDE SEQUENCE [LARGE SCALE GENOMIC DNA]</scope>
    <source>
        <strain evidence="2 3">DSM 5350</strain>
    </source>
</reference>
<proteinExistence type="predicted"/>
<evidence type="ECO:0000256" key="1">
    <source>
        <dbReference type="SAM" id="MobiDB-lite"/>
    </source>
</evidence>
<gene>
    <name evidence="2" type="ORF">C449_07675</name>
</gene>
<sequence>MAELTVVDANDRVIQQCTEFELREHGLITKTENGDETGFFPFGSFAYVGQTQRRGDQQATAKQRGDRQSTPQQPTQSQTGQQNRQ</sequence>
<dbReference type="Proteomes" id="UP000011669">
    <property type="component" value="Unassembled WGS sequence"/>
</dbReference>
<dbReference type="InParanoid" id="M0MIE8"/>
<evidence type="ECO:0000313" key="3">
    <source>
        <dbReference type="Proteomes" id="UP000011669"/>
    </source>
</evidence>
<comment type="caution">
    <text evidence="2">The sequence shown here is derived from an EMBL/GenBank/DDBJ whole genome shotgun (WGS) entry which is preliminary data.</text>
</comment>
<feature type="compositionally biased region" description="Low complexity" evidence="1">
    <location>
        <begin position="68"/>
        <end position="85"/>
    </location>
</feature>
<feature type="compositionally biased region" description="Polar residues" evidence="1">
    <location>
        <begin position="49"/>
        <end position="61"/>
    </location>
</feature>
<dbReference type="EMBL" id="AOMD01000018">
    <property type="protein sequence ID" value="EMA45482.1"/>
    <property type="molecule type" value="Genomic_DNA"/>
</dbReference>